<name>A0ABY9K010_9BACI</name>
<feature type="region of interest" description="Disordered" evidence="1">
    <location>
        <begin position="27"/>
        <end position="67"/>
    </location>
</feature>
<evidence type="ECO:0000256" key="1">
    <source>
        <dbReference type="SAM" id="MobiDB-lite"/>
    </source>
</evidence>
<dbReference type="Gene3D" id="3.10.450.730">
    <property type="entry name" value="BLIP domain"/>
    <property type="match status" value="1"/>
</dbReference>
<feature type="signal peptide" evidence="2">
    <location>
        <begin position="1"/>
        <end position="20"/>
    </location>
</feature>
<accession>A0ABY9K010</accession>
<protein>
    <recommendedName>
        <fullName evidence="5">Lipoprotein</fullName>
    </recommendedName>
</protein>
<organism evidence="3 4">
    <name type="scientific">Bacillus carboniphilus</name>
    <dbReference type="NCBI Taxonomy" id="86663"/>
    <lineage>
        <taxon>Bacteria</taxon>
        <taxon>Bacillati</taxon>
        <taxon>Bacillota</taxon>
        <taxon>Bacilli</taxon>
        <taxon>Bacillales</taxon>
        <taxon>Bacillaceae</taxon>
        <taxon>Bacillus</taxon>
    </lineage>
</organism>
<evidence type="ECO:0000256" key="2">
    <source>
        <dbReference type="SAM" id="SignalP"/>
    </source>
</evidence>
<evidence type="ECO:0000313" key="3">
    <source>
        <dbReference type="EMBL" id="WLR43231.1"/>
    </source>
</evidence>
<evidence type="ECO:0008006" key="5">
    <source>
        <dbReference type="Google" id="ProtNLM"/>
    </source>
</evidence>
<feature type="chain" id="PRO_5046448540" description="Lipoprotein" evidence="2">
    <location>
        <begin position="21"/>
        <end position="134"/>
    </location>
</feature>
<proteinExistence type="predicted"/>
<dbReference type="EMBL" id="CP129013">
    <property type="protein sequence ID" value="WLR43231.1"/>
    <property type="molecule type" value="Genomic_DNA"/>
</dbReference>
<keyword evidence="4" id="KW-1185">Reference proteome</keyword>
<gene>
    <name evidence="3" type="ORF">LC087_03275</name>
</gene>
<dbReference type="RefSeq" id="WP_226539789.1">
    <property type="nucleotide sequence ID" value="NZ_CP129013.1"/>
</dbReference>
<dbReference type="Proteomes" id="UP001197974">
    <property type="component" value="Chromosome"/>
</dbReference>
<sequence>MFRLNSLIFLVIFTALITTACGTGQKNDVSEEVAQQDSSTEENENKDSETKEEDQKEETTEPVEDGVVTMERYEKAGYGISYKELVHIMGSKGKMLSNENGVIVYSWPAFESVGGKEVQFTFTNGELTHKEIIK</sequence>
<keyword evidence="2" id="KW-0732">Signal</keyword>
<evidence type="ECO:0000313" key="4">
    <source>
        <dbReference type="Proteomes" id="UP001197974"/>
    </source>
</evidence>
<feature type="compositionally biased region" description="Polar residues" evidence="1">
    <location>
        <begin position="27"/>
        <end position="38"/>
    </location>
</feature>
<dbReference type="PROSITE" id="PS51257">
    <property type="entry name" value="PROKAR_LIPOPROTEIN"/>
    <property type="match status" value="1"/>
</dbReference>
<reference evidence="3 4" key="1">
    <citation type="submission" date="2023-06" db="EMBL/GenBank/DDBJ databases">
        <title>Five Gram-positive bacteria isolated from mangrove sediments in Shenzhen, Guangdong, China.</title>
        <authorList>
            <person name="Yu S."/>
            <person name="Zheng W."/>
            <person name="Huang Y."/>
        </authorList>
    </citation>
    <scope>NUCLEOTIDE SEQUENCE [LARGE SCALE GENOMIC DNA]</scope>
    <source>
        <strain evidence="3 4">SaN35-3</strain>
    </source>
</reference>
<feature type="compositionally biased region" description="Basic and acidic residues" evidence="1">
    <location>
        <begin position="43"/>
        <end position="59"/>
    </location>
</feature>